<evidence type="ECO:0000313" key="3">
    <source>
        <dbReference type="EMBL" id="KAE9129812.1"/>
    </source>
</evidence>
<dbReference type="Proteomes" id="UP000433483">
    <property type="component" value="Unassembled WGS sequence"/>
</dbReference>
<dbReference type="EMBL" id="QXFY01000130">
    <property type="protein sequence ID" value="KAE9355586.1"/>
    <property type="molecule type" value="Genomic_DNA"/>
</dbReference>
<dbReference type="EMBL" id="QXGC01000132">
    <property type="protein sequence ID" value="KAE9248174.1"/>
    <property type="molecule type" value="Genomic_DNA"/>
</dbReference>
<dbReference type="EMBL" id="QXFW01000122">
    <property type="protein sequence ID" value="KAE9024198.1"/>
    <property type="molecule type" value="Genomic_DNA"/>
</dbReference>
<reference evidence="17 18" key="1">
    <citation type="submission" date="2018-09" db="EMBL/GenBank/DDBJ databases">
        <title>Genomic investigation of the strawberry pathogen Phytophthora fragariae indicates pathogenicity is determined by transcriptional variation in three key races.</title>
        <authorList>
            <person name="Adams T.M."/>
            <person name="Armitage A.D."/>
            <person name="Sobczyk M.K."/>
            <person name="Bates H.J."/>
            <person name="Dunwell J.M."/>
            <person name="Nellist C.F."/>
            <person name="Harrison R.J."/>
        </authorList>
    </citation>
    <scope>NUCLEOTIDE SEQUENCE [LARGE SCALE GENOMIC DNA]</scope>
    <source>
        <strain evidence="9 13">A4</strain>
        <strain evidence="8 14">BC-1</strain>
        <strain evidence="7 18">BC-23</strain>
        <strain evidence="6 12">NOV-27</strain>
        <strain evidence="5 15">NOV-5</strain>
        <strain evidence="3 16">NOV-71</strain>
        <strain evidence="10 19">NOV-77</strain>
        <strain evidence="1 11">NOV-9</strain>
        <strain evidence="4 20">ONT-3</strain>
        <strain evidence="2 17">SCRP245</strain>
    </source>
</reference>
<evidence type="ECO:0000313" key="12">
    <source>
        <dbReference type="Proteomes" id="UP000433483"/>
    </source>
</evidence>
<evidence type="ECO:0000313" key="9">
    <source>
        <dbReference type="EMBL" id="KAE9323222.1"/>
    </source>
</evidence>
<dbReference type="Proteomes" id="UP000486351">
    <property type="component" value="Unassembled WGS sequence"/>
</dbReference>
<dbReference type="EMBL" id="QXFZ01000154">
    <property type="protein sequence ID" value="KAE9129812.1"/>
    <property type="molecule type" value="Genomic_DNA"/>
</dbReference>
<dbReference type="Proteomes" id="UP000441208">
    <property type="component" value="Unassembled WGS sequence"/>
</dbReference>
<dbReference type="EMBL" id="QXGD01000180">
    <property type="protein sequence ID" value="KAE9249002.1"/>
    <property type="molecule type" value="Genomic_DNA"/>
</dbReference>
<evidence type="ECO:0000313" key="15">
    <source>
        <dbReference type="Proteomes" id="UP000440732"/>
    </source>
</evidence>
<dbReference type="AlphaFoldDB" id="A0A6A3M1B8"/>
<evidence type="ECO:0000313" key="20">
    <source>
        <dbReference type="Proteomes" id="UP000488956"/>
    </source>
</evidence>
<sequence length="71" mass="7638">MLNGRRFLVVSAAAWRKARAPPFFSLWTNGSANVESKSSGSLLTQIGLTYGATYRQPATCSSCSVVARKPD</sequence>
<evidence type="ECO:0000313" key="17">
    <source>
        <dbReference type="Proteomes" id="UP000460718"/>
    </source>
</evidence>
<evidence type="ECO:0000313" key="5">
    <source>
        <dbReference type="EMBL" id="KAE9151847.1"/>
    </source>
</evidence>
<dbReference type="Proteomes" id="UP000488956">
    <property type="component" value="Unassembled WGS sequence"/>
</dbReference>
<comment type="caution">
    <text evidence="2">The sequence shown here is derived from an EMBL/GenBank/DDBJ whole genome shotgun (WGS) entry which is preliminary data.</text>
</comment>
<keyword evidence="12" id="KW-1185">Reference proteome</keyword>
<dbReference type="EMBL" id="QXGF01000163">
    <property type="protein sequence ID" value="KAE8945314.1"/>
    <property type="molecule type" value="Genomic_DNA"/>
</dbReference>
<name>A0A6A3M1B8_9STRA</name>
<dbReference type="Proteomes" id="UP000429523">
    <property type="component" value="Unassembled WGS sequence"/>
</dbReference>
<dbReference type="EMBL" id="QXGE01000133">
    <property type="protein sequence ID" value="KAE9323222.1"/>
    <property type="molecule type" value="Genomic_DNA"/>
</dbReference>
<evidence type="ECO:0000313" key="11">
    <source>
        <dbReference type="Proteomes" id="UP000429523"/>
    </source>
</evidence>
<dbReference type="Proteomes" id="UP000437068">
    <property type="component" value="Unassembled WGS sequence"/>
</dbReference>
<evidence type="ECO:0000313" key="4">
    <source>
        <dbReference type="EMBL" id="KAE9129913.1"/>
    </source>
</evidence>
<protein>
    <submittedName>
        <fullName evidence="2">Uncharacterized protein</fullName>
    </submittedName>
</protein>
<organism evidence="2 17">
    <name type="scientific">Phytophthora fragariae</name>
    <dbReference type="NCBI Taxonomy" id="53985"/>
    <lineage>
        <taxon>Eukaryota</taxon>
        <taxon>Sar</taxon>
        <taxon>Stramenopiles</taxon>
        <taxon>Oomycota</taxon>
        <taxon>Peronosporomycetes</taxon>
        <taxon>Peronosporales</taxon>
        <taxon>Peronosporaceae</taxon>
        <taxon>Phytophthora</taxon>
    </lineage>
</organism>
<evidence type="ECO:0000313" key="6">
    <source>
        <dbReference type="EMBL" id="KAE9227462.1"/>
    </source>
</evidence>
<dbReference type="EMBL" id="QXGB01000155">
    <property type="protein sequence ID" value="KAE9227462.1"/>
    <property type="molecule type" value="Genomic_DNA"/>
</dbReference>
<proteinExistence type="predicted"/>
<accession>A0A6A3M1B8</accession>
<dbReference type="Proteomes" id="UP000460718">
    <property type="component" value="Unassembled WGS sequence"/>
</dbReference>
<evidence type="ECO:0000313" key="19">
    <source>
        <dbReference type="Proteomes" id="UP000486351"/>
    </source>
</evidence>
<evidence type="ECO:0000313" key="18">
    <source>
        <dbReference type="Proteomes" id="UP000476176"/>
    </source>
</evidence>
<dbReference type="Proteomes" id="UP000440732">
    <property type="component" value="Unassembled WGS sequence"/>
</dbReference>
<evidence type="ECO:0000313" key="16">
    <source>
        <dbReference type="Proteomes" id="UP000441208"/>
    </source>
</evidence>
<evidence type="ECO:0000313" key="13">
    <source>
        <dbReference type="Proteomes" id="UP000437068"/>
    </source>
</evidence>
<evidence type="ECO:0000313" key="1">
    <source>
        <dbReference type="EMBL" id="KAE8945314.1"/>
    </source>
</evidence>
<evidence type="ECO:0000313" key="10">
    <source>
        <dbReference type="EMBL" id="KAE9355586.1"/>
    </source>
</evidence>
<dbReference type="Proteomes" id="UP000476176">
    <property type="component" value="Unassembled WGS sequence"/>
</dbReference>
<dbReference type="EMBL" id="QXGA01000129">
    <property type="protein sequence ID" value="KAE9151847.1"/>
    <property type="molecule type" value="Genomic_DNA"/>
</dbReference>
<dbReference type="OrthoDB" id="10270998at2759"/>
<gene>
    <name evidence="9" type="ORF">PF001_g4016</name>
    <name evidence="8" type="ORF">PF002_g5512</name>
    <name evidence="7" type="ORF">PF004_g3989</name>
    <name evidence="6" type="ORF">PF005_g4716</name>
    <name evidence="5" type="ORF">PF006_g3892</name>
    <name evidence="3" type="ORF">PF007_g4753</name>
    <name evidence="10" type="ORF">PF008_g3999</name>
    <name evidence="1" type="ORF">PF009_g5042</name>
    <name evidence="4" type="ORF">PF010_g4039</name>
    <name evidence="2" type="ORF">PF011_g3628</name>
</gene>
<dbReference type="EMBL" id="QXFX01000134">
    <property type="protein sequence ID" value="KAE9129913.1"/>
    <property type="molecule type" value="Genomic_DNA"/>
</dbReference>
<evidence type="ECO:0000313" key="8">
    <source>
        <dbReference type="EMBL" id="KAE9249002.1"/>
    </source>
</evidence>
<evidence type="ECO:0000313" key="7">
    <source>
        <dbReference type="EMBL" id="KAE9248174.1"/>
    </source>
</evidence>
<evidence type="ECO:0000313" key="2">
    <source>
        <dbReference type="EMBL" id="KAE9024198.1"/>
    </source>
</evidence>
<evidence type="ECO:0000313" key="14">
    <source>
        <dbReference type="Proteomes" id="UP000440367"/>
    </source>
</evidence>
<dbReference type="Proteomes" id="UP000440367">
    <property type="component" value="Unassembled WGS sequence"/>
</dbReference>